<dbReference type="PANTHER" id="PTHR30146:SF109">
    <property type="entry name" value="HTH-TYPE TRANSCRIPTIONAL REGULATOR GALS"/>
    <property type="match status" value="1"/>
</dbReference>
<dbReference type="EMBL" id="BART01026160">
    <property type="protein sequence ID" value="GAG93524.1"/>
    <property type="molecule type" value="Genomic_DNA"/>
</dbReference>
<evidence type="ECO:0000259" key="4">
    <source>
        <dbReference type="PROSITE" id="PS50932"/>
    </source>
</evidence>
<dbReference type="SMART" id="SM00354">
    <property type="entry name" value="HTH_LACI"/>
    <property type="match status" value="1"/>
</dbReference>
<dbReference type="PANTHER" id="PTHR30146">
    <property type="entry name" value="LACI-RELATED TRANSCRIPTIONAL REPRESSOR"/>
    <property type="match status" value="1"/>
</dbReference>
<gene>
    <name evidence="5" type="ORF">S01H4_46748</name>
</gene>
<dbReference type="InterPro" id="IPR028082">
    <property type="entry name" value="Peripla_BP_I"/>
</dbReference>
<evidence type="ECO:0000256" key="2">
    <source>
        <dbReference type="ARBA" id="ARBA00023125"/>
    </source>
</evidence>
<name>X1BC81_9ZZZZ</name>
<organism evidence="5">
    <name type="scientific">marine sediment metagenome</name>
    <dbReference type="NCBI Taxonomy" id="412755"/>
    <lineage>
        <taxon>unclassified sequences</taxon>
        <taxon>metagenomes</taxon>
        <taxon>ecological metagenomes</taxon>
    </lineage>
</organism>
<dbReference type="PROSITE" id="PS50932">
    <property type="entry name" value="HTH_LACI_2"/>
    <property type="match status" value="1"/>
</dbReference>
<dbReference type="GO" id="GO:0003700">
    <property type="term" value="F:DNA-binding transcription factor activity"/>
    <property type="evidence" value="ECO:0007669"/>
    <property type="project" value="TreeGrafter"/>
</dbReference>
<dbReference type="SUPFAM" id="SSF47413">
    <property type="entry name" value="lambda repressor-like DNA-binding domains"/>
    <property type="match status" value="1"/>
</dbReference>
<dbReference type="Pfam" id="PF00356">
    <property type="entry name" value="LacI"/>
    <property type="match status" value="1"/>
</dbReference>
<reference evidence="5" key="1">
    <citation type="journal article" date="2014" name="Front. Microbiol.">
        <title>High frequency of phylogenetically diverse reductive dehalogenase-homologous genes in deep subseafloor sedimentary metagenomes.</title>
        <authorList>
            <person name="Kawai M."/>
            <person name="Futagami T."/>
            <person name="Toyoda A."/>
            <person name="Takaki Y."/>
            <person name="Nishi S."/>
            <person name="Hori S."/>
            <person name="Arai W."/>
            <person name="Tsubouchi T."/>
            <person name="Morono Y."/>
            <person name="Uchiyama I."/>
            <person name="Ito T."/>
            <person name="Fujiyama A."/>
            <person name="Inagaki F."/>
            <person name="Takami H."/>
        </authorList>
    </citation>
    <scope>NUCLEOTIDE SEQUENCE</scope>
    <source>
        <strain evidence="5">Expedition CK06-06</strain>
    </source>
</reference>
<proteinExistence type="predicted"/>
<accession>X1BC81</accession>
<feature type="domain" description="HTH lacI-type" evidence="4">
    <location>
        <begin position="16"/>
        <end position="65"/>
    </location>
</feature>
<keyword evidence="1" id="KW-0805">Transcription regulation</keyword>
<dbReference type="CDD" id="cd01392">
    <property type="entry name" value="HTH_LacI"/>
    <property type="match status" value="1"/>
</dbReference>
<dbReference type="Gene3D" id="1.10.260.40">
    <property type="entry name" value="lambda repressor-like DNA-binding domains"/>
    <property type="match status" value="1"/>
</dbReference>
<dbReference type="SUPFAM" id="SSF53822">
    <property type="entry name" value="Periplasmic binding protein-like I"/>
    <property type="match status" value="1"/>
</dbReference>
<keyword evidence="2" id="KW-0238">DNA-binding</keyword>
<keyword evidence="3" id="KW-0804">Transcription</keyword>
<evidence type="ECO:0000256" key="3">
    <source>
        <dbReference type="ARBA" id="ARBA00023163"/>
    </source>
</evidence>
<protein>
    <recommendedName>
        <fullName evidence="4">HTH lacI-type domain-containing protein</fullName>
    </recommendedName>
</protein>
<dbReference type="GO" id="GO:0000976">
    <property type="term" value="F:transcription cis-regulatory region binding"/>
    <property type="evidence" value="ECO:0007669"/>
    <property type="project" value="TreeGrafter"/>
</dbReference>
<dbReference type="AlphaFoldDB" id="X1BC81"/>
<dbReference type="Gene3D" id="3.40.50.2300">
    <property type="match status" value="1"/>
</dbReference>
<dbReference type="InterPro" id="IPR000843">
    <property type="entry name" value="HTH_LacI"/>
</dbReference>
<feature type="non-terminal residue" evidence="5">
    <location>
        <position position="103"/>
    </location>
</feature>
<dbReference type="InterPro" id="IPR010982">
    <property type="entry name" value="Lambda_DNA-bd_dom_sf"/>
</dbReference>
<comment type="caution">
    <text evidence="5">The sequence shown here is derived from an EMBL/GenBank/DDBJ whole genome shotgun (WGS) entry which is preliminary data.</text>
</comment>
<evidence type="ECO:0000313" key="5">
    <source>
        <dbReference type="EMBL" id="GAG93524.1"/>
    </source>
</evidence>
<evidence type="ECO:0000256" key="1">
    <source>
        <dbReference type="ARBA" id="ARBA00023015"/>
    </source>
</evidence>
<sequence length="103" mass="11488">MSIKKKNPNKIDIKYIAKVAGVSPSTVSRALRKDTSASPKTIEKITSIAKELNYYPDSLAKGLREKKTQTIGIILNDLNNPFYTEILSTIGEILNEKNYSMIV</sequence>